<protein>
    <submittedName>
        <fullName evidence="2">Uncharacterized protein</fullName>
    </submittedName>
</protein>
<dbReference type="InParanoid" id="A0A0L0H9W4"/>
<evidence type="ECO:0000313" key="2">
    <source>
        <dbReference type="EMBL" id="KNC98350.1"/>
    </source>
</evidence>
<dbReference type="RefSeq" id="XP_016606390.1">
    <property type="nucleotide sequence ID" value="XM_016754265.1"/>
</dbReference>
<dbReference type="EMBL" id="KQ257460">
    <property type="protein sequence ID" value="KNC98350.1"/>
    <property type="molecule type" value="Genomic_DNA"/>
</dbReference>
<feature type="transmembrane region" description="Helical" evidence="1">
    <location>
        <begin position="158"/>
        <end position="182"/>
    </location>
</feature>
<dbReference type="OrthoDB" id="10329682at2759"/>
<dbReference type="AlphaFoldDB" id="A0A0L0H9W4"/>
<keyword evidence="1" id="KW-0472">Membrane</keyword>
<evidence type="ECO:0000313" key="3">
    <source>
        <dbReference type="Proteomes" id="UP000053201"/>
    </source>
</evidence>
<keyword evidence="1" id="KW-1133">Transmembrane helix</keyword>
<keyword evidence="1" id="KW-0812">Transmembrane</keyword>
<evidence type="ECO:0000256" key="1">
    <source>
        <dbReference type="SAM" id="Phobius"/>
    </source>
</evidence>
<dbReference type="Proteomes" id="UP000053201">
    <property type="component" value="Unassembled WGS sequence"/>
</dbReference>
<sequence>MLFGSRLLISSSHKMSAPRRHWFRLLVISLITITPAILLCVALSFTYVTTTSAEWAKQAVFSGVIYQGDNMRGPLKNCILLTDPSRLACSGPLCSVASRDSPPFCVQARWAKNFCIAACVLVSLGVLGILVLTVIKLVHLKRDFKHGGRRIRKTHPALAFLAFLVTILNVFSILCLLAALLVGGNAFLNLQPPNGNFATDLVIPDSTVAWLPGKGMTFGLVAWILGVLGISAGTVVFDMPKSQNEWGLLPPKDPHERQIDIIVEEDELEHHRDSIDVA</sequence>
<accession>A0A0L0H9W4</accession>
<feature type="transmembrane region" description="Helical" evidence="1">
    <location>
        <begin position="21"/>
        <end position="45"/>
    </location>
</feature>
<gene>
    <name evidence="2" type="ORF">SPPG_06059</name>
</gene>
<name>A0A0L0H9W4_SPIPD</name>
<dbReference type="VEuPathDB" id="FungiDB:SPPG_06059"/>
<proteinExistence type="predicted"/>
<dbReference type="GeneID" id="27689392"/>
<feature type="transmembrane region" description="Helical" evidence="1">
    <location>
        <begin position="110"/>
        <end position="138"/>
    </location>
</feature>
<keyword evidence="3" id="KW-1185">Reference proteome</keyword>
<organism evidence="2 3">
    <name type="scientific">Spizellomyces punctatus (strain DAOM BR117)</name>
    <dbReference type="NCBI Taxonomy" id="645134"/>
    <lineage>
        <taxon>Eukaryota</taxon>
        <taxon>Fungi</taxon>
        <taxon>Fungi incertae sedis</taxon>
        <taxon>Chytridiomycota</taxon>
        <taxon>Chytridiomycota incertae sedis</taxon>
        <taxon>Chytridiomycetes</taxon>
        <taxon>Spizellomycetales</taxon>
        <taxon>Spizellomycetaceae</taxon>
        <taxon>Spizellomyces</taxon>
    </lineage>
</organism>
<reference evidence="2 3" key="1">
    <citation type="submission" date="2009-08" db="EMBL/GenBank/DDBJ databases">
        <title>The Genome Sequence of Spizellomyces punctatus strain DAOM BR117.</title>
        <authorList>
            <consortium name="The Broad Institute Genome Sequencing Platform"/>
            <person name="Russ C."/>
            <person name="Cuomo C."/>
            <person name="Shea T."/>
            <person name="Young S.K."/>
            <person name="Zeng Q."/>
            <person name="Koehrsen M."/>
            <person name="Haas B."/>
            <person name="Borodovsky M."/>
            <person name="Guigo R."/>
            <person name="Alvarado L."/>
            <person name="Berlin A."/>
            <person name="Bochicchio J."/>
            <person name="Borenstein D."/>
            <person name="Chapman S."/>
            <person name="Chen Z."/>
            <person name="Engels R."/>
            <person name="Freedman E."/>
            <person name="Gellesch M."/>
            <person name="Goldberg J."/>
            <person name="Griggs A."/>
            <person name="Gujja S."/>
            <person name="Heiman D."/>
            <person name="Hepburn T."/>
            <person name="Howarth C."/>
            <person name="Jen D."/>
            <person name="Larson L."/>
            <person name="Lewis B."/>
            <person name="Mehta T."/>
            <person name="Park D."/>
            <person name="Pearson M."/>
            <person name="Roberts A."/>
            <person name="Saif S."/>
            <person name="Shenoy N."/>
            <person name="Sisk P."/>
            <person name="Stolte C."/>
            <person name="Sykes S."/>
            <person name="Thomson T."/>
            <person name="Walk T."/>
            <person name="White J."/>
            <person name="Yandava C."/>
            <person name="Burger G."/>
            <person name="Gray M.W."/>
            <person name="Holland P.W.H."/>
            <person name="King N."/>
            <person name="Lang F.B.F."/>
            <person name="Roger A.J."/>
            <person name="Ruiz-Trillo I."/>
            <person name="Lander E."/>
            <person name="Nusbaum C."/>
        </authorList>
    </citation>
    <scope>NUCLEOTIDE SEQUENCE [LARGE SCALE GENOMIC DNA]</scope>
    <source>
        <strain evidence="2 3">DAOM BR117</strain>
    </source>
</reference>
<feature type="transmembrane region" description="Helical" evidence="1">
    <location>
        <begin position="216"/>
        <end position="237"/>
    </location>
</feature>